<evidence type="ECO:0000256" key="3">
    <source>
        <dbReference type="ARBA" id="ARBA00023295"/>
    </source>
</evidence>
<dbReference type="PRINTS" id="PR00131">
    <property type="entry name" value="GLHYDRLASE1"/>
</dbReference>
<dbReference type="Gene3D" id="3.20.20.80">
    <property type="entry name" value="Glycosidases"/>
    <property type="match status" value="3"/>
</dbReference>
<dbReference type="Proteomes" id="UP000292052">
    <property type="component" value="Unassembled WGS sequence"/>
</dbReference>
<name>A0A482VYI7_ASBVE</name>
<dbReference type="GO" id="GO:0008422">
    <property type="term" value="F:beta-glucosidase activity"/>
    <property type="evidence" value="ECO:0007669"/>
    <property type="project" value="TreeGrafter"/>
</dbReference>
<organism evidence="5 6">
    <name type="scientific">Asbolus verrucosus</name>
    <name type="common">Desert ironclad beetle</name>
    <dbReference type="NCBI Taxonomy" id="1661398"/>
    <lineage>
        <taxon>Eukaryota</taxon>
        <taxon>Metazoa</taxon>
        <taxon>Ecdysozoa</taxon>
        <taxon>Arthropoda</taxon>
        <taxon>Hexapoda</taxon>
        <taxon>Insecta</taxon>
        <taxon>Pterygota</taxon>
        <taxon>Neoptera</taxon>
        <taxon>Endopterygota</taxon>
        <taxon>Coleoptera</taxon>
        <taxon>Polyphaga</taxon>
        <taxon>Cucujiformia</taxon>
        <taxon>Tenebrionidae</taxon>
        <taxon>Pimeliinae</taxon>
        <taxon>Asbolus</taxon>
    </lineage>
</organism>
<protein>
    <submittedName>
        <fullName evidence="5">Myrosinase 1</fullName>
    </submittedName>
</protein>
<comment type="caution">
    <text evidence="5">The sequence shown here is derived from an EMBL/GenBank/DDBJ whole genome shotgun (WGS) entry which is preliminary data.</text>
</comment>
<evidence type="ECO:0000313" key="5">
    <source>
        <dbReference type="EMBL" id="RZC38031.1"/>
    </source>
</evidence>
<dbReference type="PANTHER" id="PTHR10353">
    <property type="entry name" value="GLYCOSYL HYDROLASE"/>
    <property type="match status" value="1"/>
</dbReference>
<keyword evidence="6" id="KW-1185">Reference proteome</keyword>
<dbReference type="PROSITE" id="PS00653">
    <property type="entry name" value="GLYCOSYL_HYDROL_F1_2"/>
    <property type="match status" value="1"/>
</dbReference>
<dbReference type="SUPFAM" id="SSF51445">
    <property type="entry name" value="(Trans)glycosidases"/>
    <property type="match status" value="2"/>
</dbReference>
<dbReference type="GO" id="GO:0005975">
    <property type="term" value="P:carbohydrate metabolic process"/>
    <property type="evidence" value="ECO:0007669"/>
    <property type="project" value="InterPro"/>
</dbReference>
<evidence type="ECO:0000256" key="4">
    <source>
        <dbReference type="RuleBase" id="RU003690"/>
    </source>
</evidence>
<dbReference type="InterPro" id="IPR001360">
    <property type="entry name" value="Glyco_hydro_1"/>
</dbReference>
<dbReference type="EMBL" id="QDEB01047066">
    <property type="protein sequence ID" value="RZC38031.1"/>
    <property type="molecule type" value="Genomic_DNA"/>
</dbReference>
<dbReference type="OrthoDB" id="65569at2759"/>
<comment type="similarity">
    <text evidence="1 4">Belongs to the glycosyl hydrolase 1 family.</text>
</comment>
<dbReference type="STRING" id="1661398.A0A482VYI7"/>
<dbReference type="AlphaFoldDB" id="A0A482VYI7"/>
<reference evidence="5 6" key="1">
    <citation type="submission" date="2017-03" db="EMBL/GenBank/DDBJ databases">
        <title>Genome of the blue death feigning beetle - Asbolus verrucosus.</title>
        <authorList>
            <person name="Rider S.D."/>
        </authorList>
    </citation>
    <scope>NUCLEOTIDE SEQUENCE [LARGE SCALE GENOMIC DNA]</scope>
    <source>
        <strain evidence="5">Butters</strain>
        <tissue evidence="5">Head and leg muscle</tissue>
    </source>
</reference>
<dbReference type="PANTHER" id="PTHR10353:SF36">
    <property type="entry name" value="LP05116P"/>
    <property type="match status" value="1"/>
</dbReference>
<proteinExistence type="inferred from homology"/>
<accession>A0A482VYI7</accession>
<gene>
    <name evidence="5" type="ORF">BDFB_010600</name>
</gene>
<evidence type="ECO:0000256" key="1">
    <source>
        <dbReference type="ARBA" id="ARBA00010838"/>
    </source>
</evidence>
<dbReference type="Pfam" id="PF00232">
    <property type="entry name" value="Glyco_hydro_1"/>
    <property type="match status" value="3"/>
</dbReference>
<keyword evidence="2" id="KW-0378">Hydrolase</keyword>
<sequence length="619" mass="71442">MDMVFSSLDASLMVCVHTILKAHPKAYHIYDENLDQFEMVQFLCRQLVESGTKECKKTSQLRMDILIKDNWMTRKEISIQQEYQNNILQAIYEDAINVTAYTVWSLMDDFELLAGYTKFQQYLKKYILLQIVVEKNLDFPKLILAVPAEHTLPKNRLNITRMQLPPNVYVCTVAKMMLKISISIFCVHLLLRTTWGEPINKTFPANFLFGTATASYQVEGGWLADGKGENIWDHFTHTHPELIANNANGNVACDSYHKYMEDVEMLKNLGVNYYRFSLSWSRILPSGLIYLVNQPGVDYYKNLIKALKENGIEPYVTLYHWDLPQPLQELGGWPNPLLVDYFADYARLAFTLFGDDVKNWMTFNEAKQTCQMGYGYGSFAPGYPSNGIGSYLCAHTFGWYANPVYHPDGNYPQVMIDRIADRSQKENFPKSRLPEFTQEEIDYIKGTYDFFALNVYTTSLAKWSDDYPIGDPSWDADISVTSYQDPSWNSSASGWLKVVPWGTRKLLNWIDQTYNHPEIVITENGYSDHGELDDQDRINYYAEYLSNILLAILEDGVNVTGYTAWSLMDNFEWLSGYTEKFGLYQVDFDSPDRTRTIKQSGEYYKNVIATKCLVDTCEE</sequence>
<dbReference type="InterPro" id="IPR033132">
    <property type="entry name" value="GH_1_N_CS"/>
</dbReference>
<dbReference type="InterPro" id="IPR017853">
    <property type="entry name" value="GH"/>
</dbReference>
<evidence type="ECO:0000313" key="6">
    <source>
        <dbReference type="Proteomes" id="UP000292052"/>
    </source>
</evidence>
<keyword evidence="3" id="KW-0326">Glycosidase</keyword>
<evidence type="ECO:0000256" key="2">
    <source>
        <dbReference type="ARBA" id="ARBA00022801"/>
    </source>
</evidence>